<keyword evidence="3" id="KW-0175">Coiled coil</keyword>
<dbReference type="CDD" id="cd00160">
    <property type="entry name" value="RhoGEF"/>
    <property type="match status" value="1"/>
</dbReference>
<evidence type="ECO:0000256" key="3">
    <source>
        <dbReference type="SAM" id="Coils"/>
    </source>
</evidence>
<protein>
    <submittedName>
        <fullName evidence="6">ARHGEF3_8</fullName>
    </submittedName>
</protein>
<dbReference type="GO" id="GO:0005085">
    <property type="term" value="F:guanyl-nucleotide exchange factor activity"/>
    <property type="evidence" value="ECO:0007669"/>
    <property type="project" value="InterPro"/>
</dbReference>
<dbReference type="PROSITE" id="PS50010">
    <property type="entry name" value="DH_2"/>
    <property type="match status" value="1"/>
</dbReference>
<dbReference type="InterPro" id="IPR051480">
    <property type="entry name" value="Endocytic_GEF_Adapter"/>
</dbReference>
<proteinExistence type="predicted"/>
<evidence type="ECO:0000313" key="6">
    <source>
        <dbReference type="EMBL" id="CAC5407745.1"/>
    </source>
</evidence>
<evidence type="ECO:0000259" key="5">
    <source>
        <dbReference type="PROSITE" id="PS50010"/>
    </source>
</evidence>
<dbReference type="Proteomes" id="UP000507470">
    <property type="component" value="Unassembled WGS sequence"/>
</dbReference>
<dbReference type="Pfam" id="PF22697">
    <property type="entry name" value="SOS1_NGEF_PH"/>
    <property type="match status" value="1"/>
</dbReference>
<keyword evidence="2" id="KW-0963">Cytoplasm</keyword>
<keyword evidence="7" id="KW-1185">Reference proteome</keyword>
<evidence type="ECO:0000256" key="2">
    <source>
        <dbReference type="ARBA" id="ARBA00022490"/>
    </source>
</evidence>
<feature type="domain" description="DH" evidence="5">
    <location>
        <begin position="150"/>
        <end position="333"/>
    </location>
</feature>
<dbReference type="SMART" id="SM00325">
    <property type="entry name" value="RhoGEF"/>
    <property type="match status" value="1"/>
</dbReference>
<dbReference type="GO" id="GO:0035025">
    <property type="term" value="P:positive regulation of Rho protein signal transduction"/>
    <property type="evidence" value="ECO:0007669"/>
    <property type="project" value="TreeGrafter"/>
</dbReference>
<dbReference type="InterPro" id="IPR035899">
    <property type="entry name" value="DBL_dom_sf"/>
</dbReference>
<dbReference type="PANTHER" id="PTHR46006">
    <property type="entry name" value="RHO GUANINE NUCLEOTIDE EXCHANGE FACTOR AT 64C, ISOFORM A"/>
    <property type="match status" value="1"/>
</dbReference>
<dbReference type="InterPro" id="IPR000219">
    <property type="entry name" value="DH_dom"/>
</dbReference>
<evidence type="ECO:0000259" key="4">
    <source>
        <dbReference type="PROSITE" id="PS50003"/>
    </source>
</evidence>
<accession>A0A6J8DI89</accession>
<feature type="coiled-coil region" evidence="3">
    <location>
        <begin position="313"/>
        <end position="340"/>
    </location>
</feature>
<gene>
    <name evidence="6" type="ORF">MCOR_41193</name>
</gene>
<evidence type="ECO:0000313" key="7">
    <source>
        <dbReference type="Proteomes" id="UP000507470"/>
    </source>
</evidence>
<dbReference type="InterPro" id="IPR011993">
    <property type="entry name" value="PH-like_dom_sf"/>
</dbReference>
<organism evidence="6 7">
    <name type="scientific">Mytilus coruscus</name>
    <name type="common">Sea mussel</name>
    <dbReference type="NCBI Taxonomy" id="42192"/>
    <lineage>
        <taxon>Eukaryota</taxon>
        <taxon>Metazoa</taxon>
        <taxon>Spiralia</taxon>
        <taxon>Lophotrochozoa</taxon>
        <taxon>Mollusca</taxon>
        <taxon>Bivalvia</taxon>
        <taxon>Autobranchia</taxon>
        <taxon>Pteriomorphia</taxon>
        <taxon>Mytilida</taxon>
        <taxon>Mytiloidea</taxon>
        <taxon>Mytilidae</taxon>
        <taxon>Mytilinae</taxon>
        <taxon>Mytilus</taxon>
    </lineage>
</organism>
<dbReference type="SUPFAM" id="SSF50729">
    <property type="entry name" value="PH domain-like"/>
    <property type="match status" value="1"/>
</dbReference>
<dbReference type="SUPFAM" id="SSF48065">
    <property type="entry name" value="DBL homology domain (DH-domain)"/>
    <property type="match status" value="1"/>
</dbReference>
<name>A0A6J8DI89_MYTCO</name>
<feature type="domain" description="PH" evidence="4">
    <location>
        <begin position="363"/>
        <end position="477"/>
    </location>
</feature>
<dbReference type="Gene3D" id="2.30.29.30">
    <property type="entry name" value="Pleckstrin-homology domain (PH domain)/Phosphotyrosine-binding domain (PTB)"/>
    <property type="match status" value="1"/>
</dbReference>
<dbReference type="PANTHER" id="PTHR46006:SF8">
    <property type="entry name" value="DH DOMAIN-CONTAINING PROTEIN"/>
    <property type="match status" value="1"/>
</dbReference>
<dbReference type="InterPro" id="IPR055251">
    <property type="entry name" value="SOS1_NGEF_PH"/>
</dbReference>
<evidence type="ECO:0000256" key="1">
    <source>
        <dbReference type="ARBA" id="ARBA00004496"/>
    </source>
</evidence>
<sequence>MPAKENKDENIFKIPEIKDGKSSRRHSIIGLASFDFPVLRKRKRKTADEDTISVQSLDVTVKKKSRKSLLRVSSIANLLSPSKSAKKGSDTFQRSISFKVPPSPANKVNVTPYKAPQPSPAKRRLSRTWSDMICTTVGNLPTELSHRDIKRQEAIYELYQSENDLVEDLNIVKKTYHDSLKKLQLLSDGELKQIFGPIDELIPIHEDLCNRLQNQRLPDGTTQCVGELLKEWVPNLHHYISFCANQVFGKALLDEKKNDEAVEDFLQRCQDSPFSRKLDLWTLLDGARGKFVKYPLLMKTIQKYVSVLDEEDNKNLAEAIKLAENVIAEADREMGKAKCNYFRAKINFIYEEETCQSLEDSTTLVCSGSLKNNKGSKLHVFLFDEVLVVTRLNSQSGQQTFQVYRQPIPVDQLVVTDLKDGEVKMGSFRSAFGSGQTVKNVFRVSFSEQDKGQSHTLIAADEHDKRQWLICFQKLVHIVSSDAVKIGESKDKLKAPGVEKSKEAKKGT</sequence>
<dbReference type="AlphaFoldDB" id="A0A6J8DI89"/>
<dbReference type="OrthoDB" id="1716625at2759"/>
<reference evidence="6 7" key="1">
    <citation type="submission" date="2020-06" db="EMBL/GenBank/DDBJ databases">
        <authorList>
            <person name="Li R."/>
            <person name="Bekaert M."/>
        </authorList>
    </citation>
    <scope>NUCLEOTIDE SEQUENCE [LARGE SCALE GENOMIC DNA]</scope>
    <source>
        <strain evidence="7">wild</strain>
    </source>
</reference>
<dbReference type="SMART" id="SM00233">
    <property type="entry name" value="PH"/>
    <property type="match status" value="1"/>
</dbReference>
<dbReference type="InterPro" id="IPR001849">
    <property type="entry name" value="PH_domain"/>
</dbReference>
<dbReference type="PROSITE" id="PS50003">
    <property type="entry name" value="PH_DOMAIN"/>
    <property type="match status" value="1"/>
</dbReference>
<dbReference type="EMBL" id="CACVKT020007423">
    <property type="protein sequence ID" value="CAC5407745.1"/>
    <property type="molecule type" value="Genomic_DNA"/>
</dbReference>
<dbReference type="GO" id="GO:0005737">
    <property type="term" value="C:cytoplasm"/>
    <property type="evidence" value="ECO:0007669"/>
    <property type="project" value="UniProtKB-SubCell"/>
</dbReference>
<comment type="subcellular location">
    <subcellularLocation>
        <location evidence="1">Cytoplasm</location>
    </subcellularLocation>
</comment>
<dbReference type="Pfam" id="PF00621">
    <property type="entry name" value="RhoGEF"/>
    <property type="match status" value="1"/>
</dbReference>
<dbReference type="Gene3D" id="1.20.900.10">
    <property type="entry name" value="Dbl homology (DH) domain"/>
    <property type="match status" value="1"/>
</dbReference>